<reference evidence="2 3" key="1">
    <citation type="submission" date="2024-06" db="EMBL/GenBank/DDBJ databases">
        <title>The Natural Products Discovery Center: Release of the First 8490 Sequenced Strains for Exploring Actinobacteria Biosynthetic Diversity.</title>
        <authorList>
            <person name="Kalkreuter E."/>
            <person name="Kautsar S.A."/>
            <person name="Yang D."/>
            <person name="Bader C.D."/>
            <person name="Teijaro C.N."/>
            <person name="Fluegel L."/>
            <person name="Davis C.M."/>
            <person name="Simpson J.R."/>
            <person name="Lauterbach L."/>
            <person name="Steele A.D."/>
            <person name="Gui C."/>
            <person name="Meng S."/>
            <person name="Li G."/>
            <person name="Viehrig K."/>
            <person name="Ye F."/>
            <person name="Su P."/>
            <person name="Kiefer A.F."/>
            <person name="Nichols A."/>
            <person name="Cepeda A.J."/>
            <person name="Yan W."/>
            <person name="Fan B."/>
            <person name="Jiang Y."/>
            <person name="Adhikari A."/>
            <person name="Zheng C.-J."/>
            <person name="Schuster L."/>
            <person name="Cowan T.M."/>
            <person name="Smanski M.J."/>
            <person name="Chevrette M.G."/>
            <person name="De Carvalho L.P.S."/>
            <person name="Shen B."/>
        </authorList>
    </citation>
    <scope>NUCLEOTIDE SEQUENCE [LARGE SCALE GENOMIC DNA]</scope>
    <source>
        <strain evidence="2 3">NPDC050403</strain>
    </source>
</reference>
<dbReference type="InterPro" id="IPR037523">
    <property type="entry name" value="VOC_core"/>
</dbReference>
<feature type="domain" description="VOC" evidence="1">
    <location>
        <begin position="6"/>
        <end position="135"/>
    </location>
</feature>
<dbReference type="Gene3D" id="3.10.180.10">
    <property type="entry name" value="2,3-Dihydroxybiphenyl 1,2-Dioxygenase, domain 1"/>
    <property type="match status" value="1"/>
</dbReference>
<protein>
    <submittedName>
        <fullName evidence="2">VOC family protein</fullName>
    </submittedName>
</protein>
<dbReference type="EMBL" id="JBFAKC010000018">
    <property type="protein sequence ID" value="MEV0711929.1"/>
    <property type="molecule type" value="Genomic_DNA"/>
</dbReference>
<dbReference type="SUPFAM" id="SSF54593">
    <property type="entry name" value="Glyoxalase/Bleomycin resistance protein/Dihydroxybiphenyl dioxygenase"/>
    <property type="match status" value="1"/>
</dbReference>
<dbReference type="Pfam" id="PF13669">
    <property type="entry name" value="Glyoxalase_4"/>
    <property type="match status" value="1"/>
</dbReference>
<evidence type="ECO:0000313" key="2">
    <source>
        <dbReference type="EMBL" id="MEV0711929.1"/>
    </source>
</evidence>
<dbReference type="InterPro" id="IPR029068">
    <property type="entry name" value="Glyas_Bleomycin-R_OHBP_Dase"/>
</dbReference>
<accession>A0ABV3G2M3</accession>
<evidence type="ECO:0000313" key="3">
    <source>
        <dbReference type="Proteomes" id="UP001551695"/>
    </source>
</evidence>
<sequence length="152" mass="16305">MIRAENQFHLGIVSDDFEATVAELSESFGYRWGPQVGGSIEVTTPAGATVVDLACTYSVTVPRIEIVRSIPGTLWEPSGGGIHHLGYWSDDVAADAATLLDNGYVSEVTRDLPNGLPQFAFLRGPSGIRIELVNRLTEPGLSGCWATERNAS</sequence>
<name>A0ABV3G2M3_9NOCA</name>
<dbReference type="Proteomes" id="UP001551695">
    <property type="component" value="Unassembled WGS sequence"/>
</dbReference>
<evidence type="ECO:0000259" key="1">
    <source>
        <dbReference type="PROSITE" id="PS51819"/>
    </source>
</evidence>
<organism evidence="2 3">
    <name type="scientific">Nocardia aurea</name>
    <dbReference type="NCBI Taxonomy" id="2144174"/>
    <lineage>
        <taxon>Bacteria</taxon>
        <taxon>Bacillati</taxon>
        <taxon>Actinomycetota</taxon>
        <taxon>Actinomycetes</taxon>
        <taxon>Mycobacteriales</taxon>
        <taxon>Nocardiaceae</taxon>
        <taxon>Nocardia</taxon>
    </lineage>
</organism>
<comment type="caution">
    <text evidence="2">The sequence shown here is derived from an EMBL/GenBank/DDBJ whole genome shotgun (WGS) entry which is preliminary data.</text>
</comment>
<dbReference type="PROSITE" id="PS51819">
    <property type="entry name" value="VOC"/>
    <property type="match status" value="1"/>
</dbReference>
<proteinExistence type="predicted"/>
<gene>
    <name evidence="2" type="ORF">AB0I48_30660</name>
</gene>
<dbReference type="RefSeq" id="WP_357788675.1">
    <property type="nucleotide sequence ID" value="NZ_JBFAKC010000018.1"/>
</dbReference>
<keyword evidence="3" id="KW-1185">Reference proteome</keyword>